<protein>
    <submittedName>
        <fullName evidence="2">Uncharacterized protein</fullName>
    </submittedName>
</protein>
<dbReference type="EMBL" id="CP015878">
    <property type="protein sequence ID" value="ANI15420.1"/>
    <property type="molecule type" value="Genomic_DNA"/>
</dbReference>
<proteinExistence type="predicted"/>
<reference evidence="2 3" key="1">
    <citation type="submission" date="2016-05" db="EMBL/GenBank/DDBJ databases">
        <title>Genome Sequence of Pseudomonas citronellolis Strain SJTE-3, an Estrogens and Persistent Organic Pollutants degradation strain.</title>
        <authorList>
            <person name="Liang R."/>
        </authorList>
    </citation>
    <scope>NUCLEOTIDE SEQUENCE [LARGE SCALE GENOMIC DNA]</scope>
    <source>
        <strain evidence="2 3">SJTE-3</strain>
    </source>
</reference>
<organism evidence="2 3">
    <name type="scientific">Pseudomonas citronellolis</name>
    <dbReference type="NCBI Taxonomy" id="53408"/>
    <lineage>
        <taxon>Bacteria</taxon>
        <taxon>Pseudomonadati</taxon>
        <taxon>Pseudomonadota</taxon>
        <taxon>Gammaproteobacteria</taxon>
        <taxon>Pseudomonadales</taxon>
        <taxon>Pseudomonadaceae</taxon>
        <taxon>Pseudomonas</taxon>
    </lineage>
</organism>
<accession>A0A1A9KE71</accession>
<evidence type="ECO:0000256" key="1">
    <source>
        <dbReference type="SAM" id="Phobius"/>
    </source>
</evidence>
<dbReference type="Proteomes" id="UP000077748">
    <property type="component" value="Chromosome"/>
</dbReference>
<dbReference type="AlphaFoldDB" id="A0A1A9KE71"/>
<sequence length="69" mass="7353">MLATLREEDVRADGKEVAGARLVEIAQKALKRGRVAAALGRYAWLMVLSPGRAFVVVAASIGTAFLVLQ</sequence>
<gene>
    <name evidence="2" type="ORF">A9C11_16190</name>
</gene>
<name>A0A1A9KE71_9PSED</name>
<evidence type="ECO:0000313" key="2">
    <source>
        <dbReference type="EMBL" id="ANI15420.1"/>
    </source>
</evidence>
<evidence type="ECO:0000313" key="3">
    <source>
        <dbReference type="Proteomes" id="UP000077748"/>
    </source>
</evidence>
<keyword evidence="1" id="KW-0812">Transmembrane</keyword>
<dbReference type="RefSeq" id="WP_064583245.1">
    <property type="nucleotide sequence ID" value="NZ_CP015878.1"/>
</dbReference>
<keyword evidence="1" id="KW-1133">Transmembrane helix</keyword>
<feature type="transmembrane region" description="Helical" evidence="1">
    <location>
        <begin position="42"/>
        <end position="68"/>
    </location>
</feature>
<keyword evidence="1" id="KW-0472">Membrane</keyword>